<dbReference type="InterPro" id="IPR036864">
    <property type="entry name" value="Zn2-C6_fun-type_DNA-bd_sf"/>
</dbReference>
<dbReference type="InterPro" id="IPR001138">
    <property type="entry name" value="Zn2Cys6_DnaBD"/>
</dbReference>
<feature type="compositionally biased region" description="Low complexity" evidence="2">
    <location>
        <begin position="45"/>
        <end position="60"/>
    </location>
</feature>
<evidence type="ECO:0000256" key="1">
    <source>
        <dbReference type="ARBA" id="ARBA00023242"/>
    </source>
</evidence>
<accession>A0A8K0TQN6</accession>
<dbReference type="SMART" id="SM00066">
    <property type="entry name" value="GAL4"/>
    <property type="match status" value="1"/>
</dbReference>
<comment type="caution">
    <text evidence="4">The sequence shown here is derived from an EMBL/GenBank/DDBJ whole genome shotgun (WGS) entry which is preliminary data.</text>
</comment>
<dbReference type="GO" id="GO:0001228">
    <property type="term" value="F:DNA-binding transcription activator activity, RNA polymerase II-specific"/>
    <property type="evidence" value="ECO:0007669"/>
    <property type="project" value="TreeGrafter"/>
</dbReference>
<dbReference type="Gene3D" id="4.10.240.10">
    <property type="entry name" value="Zn(2)-C6 fungal-type DNA-binding domain"/>
    <property type="match status" value="1"/>
</dbReference>
<dbReference type="Pfam" id="PF00172">
    <property type="entry name" value="Zn_clus"/>
    <property type="match status" value="1"/>
</dbReference>
<keyword evidence="1" id="KW-0539">Nucleus</keyword>
<feature type="region of interest" description="Disordered" evidence="2">
    <location>
        <begin position="42"/>
        <end position="118"/>
    </location>
</feature>
<evidence type="ECO:0000313" key="4">
    <source>
        <dbReference type="EMBL" id="KAH7375582.1"/>
    </source>
</evidence>
<reference evidence="4" key="1">
    <citation type="journal article" date="2021" name="Nat. Commun.">
        <title>Genetic determinants of endophytism in the Arabidopsis root mycobiome.</title>
        <authorList>
            <person name="Mesny F."/>
            <person name="Miyauchi S."/>
            <person name="Thiergart T."/>
            <person name="Pickel B."/>
            <person name="Atanasova L."/>
            <person name="Karlsson M."/>
            <person name="Huettel B."/>
            <person name="Barry K.W."/>
            <person name="Haridas S."/>
            <person name="Chen C."/>
            <person name="Bauer D."/>
            <person name="Andreopoulos W."/>
            <person name="Pangilinan J."/>
            <person name="LaButti K."/>
            <person name="Riley R."/>
            <person name="Lipzen A."/>
            <person name="Clum A."/>
            <person name="Drula E."/>
            <person name="Henrissat B."/>
            <person name="Kohler A."/>
            <person name="Grigoriev I.V."/>
            <person name="Martin F.M."/>
            <person name="Hacquard S."/>
        </authorList>
    </citation>
    <scope>NUCLEOTIDE SEQUENCE</scope>
    <source>
        <strain evidence="4">MPI-CAGE-AT-0016</strain>
    </source>
</reference>
<dbReference type="GO" id="GO:0008270">
    <property type="term" value="F:zinc ion binding"/>
    <property type="evidence" value="ECO:0007669"/>
    <property type="project" value="InterPro"/>
</dbReference>
<evidence type="ECO:0000259" key="3">
    <source>
        <dbReference type="PROSITE" id="PS50048"/>
    </source>
</evidence>
<organism evidence="4 5">
    <name type="scientific">Plectosphaerella cucumerina</name>
    <dbReference type="NCBI Taxonomy" id="40658"/>
    <lineage>
        <taxon>Eukaryota</taxon>
        <taxon>Fungi</taxon>
        <taxon>Dikarya</taxon>
        <taxon>Ascomycota</taxon>
        <taxon>Pezizomycotina</taxon>
        <taxon>Sordariomycetes</taxon>
        <taxon>Hypocreomycetidae</taxon>
        <taxon>Glomerellales</taxon>
        <taxon>Plectosphaerellaceae</taxon>
        <taxon>Plectosphaerella</taxon>
    </lineage>
</organism>
<keyword evidence="5" id="KW-1185">Reference proteome</keyword>
<name>A0A8K0TQN6_9PEZI</name>
<dbReference type="PANTHER" id="PTHR47784:SF10">
    <property type="entry name" value="TRANSCRIPTION FACTOR, PUTATIVE (AFU_ORTHOLOGUE AFUA_6G14150)-RELATED"/>
    <property type="match status" value="1"/>
</dbReference>
<evidence type="ECO:0000256" key="2">
    <source>
        <dbReference type="SAM" id="MobiDB-lite"/>
    </source>
</evidence>
<gene>
    <name evidence="4" type="ORF">B0T11DRAFT_334910</name>
</gene>
<dbReference type="InterPro" id="IPR053157">
    <property type="entry name" value="Sterol_Uptake_Regulator"/>
</dbReference>
<proteinExistence type="predicted"/>
<dbReference type="SUPFAM" id="SSF57701">
    <property type="entry name" value="Zn2/Cys6 DNA-binding domain"/>
    <property type="match status" value="1"/>
</dbReference>
<sequence>MKQRKPHSKSRRGCLQCKRRHVKCDEQGPPCANCVVRKTECSYKDGPSSSASALDPSSLGGLEGGGSGSGTSLLLPPPREDSATNTAGSSASSGIVSPSSASASASTAISDGSSEPNEMQRKVLELELMHRWSTCTYLSMCSLPEDAHLMQTVLPREGLRHPFVLQGIFAVTALDLAINASLDHRESQIYTRAAMRYYSTASVMLRTWLGDPNSPPDEYWLAFLVSYMAAVYHCAMPQVAIEAEPNTALGHIVGLFNLLNGATTLSLAHVNAILRSPMTSLHSIGIPDQSILDAETRNVLARLNSINDVLHARDNPDEARPDPPLGPLVDPEPLTAHETYRRAIHHLGSCFAEDARGVLRSYCSSFPGWNGKAFGHAVVAHEPMALIILMHWGVLLDRLGKQMWWATSIGYALVAELSDLLQQTDLVMLQDVVDAIAWTRRQVGIHDMMMGAEYLG</sequence>
<dbReference type="PANTHER" id="PTHR47784">
    <property type="entry name" value="STEROL UPTAKE CONTROL PROTEIN 2"/>
    <property type="match status" value="1"/>
</dbReference>
<protein>
    <recommendedName>
        <fullName evidence="3">Zn(2)-C6 fungal-type domain-containing protein</fullName>
    </recommendedName>
</protein>
<dbReference type="PROSITE" id="PS00463">
    <property type="entry name" value="ZN2_CY6_FUNGAL_1"/>
    <property type="match status" value="1"/>
</dbReference>
<dbReference type="OrthoDB" id="4838591at2759"/>
<feature type="domain" description="Zn(2)-C6 fungal-type" evidence="3">
    <location>
        <begin position="13"/>
        <end position="43"/>
    </location>
</feature>
<dbReference type="EMBL" id="JAGPXD010000001">
    <property type="protein sequence ID" value="KAH7375582.1"/>
    <property type="molecule type" value="Genomic_DNA"/>
</dbReference>
<feature type="compositionally biased region" description="Low complexity" evidence="2">
    <location>
        <begin position="83"/>
        <end position="114"/>
    </location>
</feature>
<dbReference type="PROSITE" id="PS50048">
    <property type="entry name" value="ZN2_CY6_FUNGAL_2"/>
    <property type="match status" value="1"/>
</dbReference>
<dbReference type="CDD" id="cd00067">
    <property type="entry name" value="GAL4"/>
    <property type="match status" value="1"/>
</dbReference>
<dbReference type="AlphaFoldDB" id="A0A8K0TQN6"/>
<dbReference type="Proteomes" id="UP000813385">
    <property type="component" value="Unassembled WGS sequence"/>
</dbReference>
<evidence type="ECO:0000313" key="5">
    <source>
        <dbReference type="Proteomes" id="UP000813385"/>
    </source>
</evidence>